<dbReference type="AlphaFoldDB" id="A0A3M7P2E5"/>
<dbReference type="Proteomes" id="UP000276133">
    <property type="component" value="Unassembled WGS sequence"/>
</dbReference>
<organism evidence="1 2">
    <name type="scientific">Brachionus plicatilis</name>
    <name type="common">Marine rotifer</name>
    <name type="synonym">Brachionus muelleri</name>
    <dbReference type="NCBI Taxonomy" id="10195"/>
    <lineage>
        <taxon>Eukaryota</taxon>
        <taxon>Metazoa</taxon>
        <taxon>Spiralia</taxon>
        <taxon>Gnathifera</taxon>
        <taxon>Rotifera</taxon>
        <taxon>Eurotatoria</taxon>
        <taxon>Monogononta</taxon>
        <taxon>Pseudotrocha</taxon>
        <taxon>Ploima</taxon>
        <taxon>Brachionidae</taxon>
        <taxon>Brachionus</taxon>
    </lineage>
</organism>
<feature type="non-terminal residue" evidence="1">
    <location>
        <position position="1"/>
    </location>
</feature>
<sequence length="65" mass="8140">FLFKKIIFIFQFSIMLMPRQYFVKRRKLCHIERFDEENRTPEHQNCRKTFKECQSLSSERPKQIL</sequence>
<reference evidence="1 2" key="1">
    <citation type="journal article" date="2018" name="Sci. Rep.">
        <title>Genomic signatures of local adaptation to the degree of environmental predictability in rotifers.</title>
        <authorList>
            <person name="Franch-Gras L."/>
            <person name="Hahn C."/>
            <person name="Garcia-Roger E.M."/>
            <person name="Carmona M.J."/>
            <person name="Serra M."/>
            <person name="Gomez A."/>
        </authorList>
    </citation>
    <scope>NUCLEOTIDE SEQUENCE [LARGE SCALE GENOMIC DNA]</scope>
    <source>
        <strain evidence="1">HYR1</strain>
    </source>
</reference>
<gene>
    <name evidence="1" type="ORF">BpHYR1_021156</name>
</gene>
<proteinExistence type="predicted"/>
<comment type="caution">
    <text evidence="1">The sequence shown here is derived from an EMBL/GenBank/DDBJ whole genome shotgun (WGS) entry which is preliminary data.</text>
</comment>
<name>A0A3M7P2E5_BRAPC</name>
<keyword evidence="2" id="KW-1185">Reference proteome</keyword>
<dbReference type="EMBL" id="REGN01013960">
    <property type="protein sequence ID" value="RMZ93252.1"/>
    <property type="molecule type" value="Genomic_DNA"/>
</dbReference>
<evidence type="ECO:0000313" key="1">
    <source>
        <dbReference type="EMBL" id="RMZ93252.1"/>
    </source>
</evidence>
<protein>
    <submittedName>
        <fullName evidence="1">Uncharacterized protein</fullName>
    </submittedName>
</protein>
<evidence type="ECO:0000313" key="2">
    <source>
        <dbReference type="Proteomes" id="UP000276133"/>
    </source>
</evidence>
<accession>A0A3M7P2E5</accession>